<dbReference type="Proteomes" id="UP001158067">
    <property type="component" value="Unassembled WGS sequence"/>
</dbReference>
<evidence type="ECO:0000313" key="1">
    <source>
        <dbReference type="EMBL" id="SMP39678.1"/>
    </source>
</evidence>
<reference evidence="1 2" key="1">
    <citation type="submission" date="2017-05" db="EMBL/GenBank/DDBJ databases">
        <authorList>
            <person name="Varghese N."/>
            <person name="Submissions S."/>
        </authorList>
    </citation>
    <scope>NUCLEOTIDE SEQUENCE [LARGE SCALE GENOMIC DNA]</scope>
    <source>
        <strain evidence="1 2">DSM 25457</strain>
    </source>
</reference>
<proteinExistence type="predicted"/>
<dbReference type="EMBL" id="FXUG01000001">
    <property type="protein sequence ID" value="SMP39678.1"/>
    <property type="molecule type" value="Genomic_DNA"/>
</dbReference>
<evidence type="ECO:0000313" key="2">
    <source>
        <dbReference type="Proteomes" id="UP001158067"/>
    </source>
</evidence>
<organism evidence="1 2">
    <name type="scientific">Neorhodopirellula lusitana</name>
    <dbReference type="NCBI Taxonomy" id="445327"/>
    <lineage>
        <taxon>Bacteria</taxon>
        <taxon>Pseudomonadati</taxon>
        <taxon>Planctomycetota</taxon>
        <taxon>Planctomycetia</taxon>
        <taxon>Pirellulales</taxon>
        <taxon>Pirellulaceae</taxon>
        <taxon>Neorhodopirellula</taxon>
    </lineage>
</organism>
<keyword evidence="2" id="KW-1185">Reference proteome</keyword>
<protein>
    <submittedName>
        <fullName evidence="1">Uncharacterized protein</fullName>
    </submittedName>
</protein>
<sequence>MRDGGTFGMKVEMLRSVQWNQRMLHSRNTALDSCIGHAAHLTLPTGKLTCLTSFVTTTCHDLCDTHRGRWH</sequence>
<gene>
    <name evidence="1" type="ORF">SAMN06265222_101344</name>
</gene>
<name>A0ABY1PNM0_9BACT</name>
<accession>A0ABY1PNM0</accession>
<comment type="caution">
    <text evidence="1">The sequence shown here is derived from an EMBL/GenBank/DDBJ whole genome shotgun (WGS) entry which is preliminary data.</text>
</comment>